<feature type="transmembrane region" description="Helical" evidence="7">
    <location>
        <begin position="12"/>
        <end position="37"/>
    </location>
</feature>
<dbReference type="Proteomes" id="UP000613840">
    <property type="component" value="Unassembled WGS sequence"/>
</dbReference>
<feature type="transmembrane region" description="Helical" evidence="7">
    <location>
        <begin position="184"/>
        <end position="206"/>
    </location>
</feature>
<keyword evidence="4 7" id="KW-0812">Transmembrane</keyword>
<keyword evidence="6 7" id="KW-0472">Membrane</keyword>
<reference evidence="9" key="1">
    <citation type="journal article" date="2014" name="Int. J. Syst. Evol. Microbiol.">
        <title>Complete genome sequence of Corynebacterium casei LMG S-19264T (=DSM 44701T), isolated from a smear-ripened cheese.</title>
        <authorList>
            <consortium name="US DOE Joint Genome Institute (JGI-PGF)"/>
            <person name="Walter F."/>
            <person name="Albersmeier A."/>
            <person name="Kalinowski J."/>
            <person name="Ruckert C."/>
        </authorList>
    </citation>
    <scope>NUCLEOTIDE SEQUENCE</scope>
    <source>
        <strain evidence="9">CGMCC 4.7306</strain>
    </source>
</reference>
<dbReference type="RefSeq" id="WP_188896624.1">
    <property type="nucleotide sequence ID" value="NZ_BMMZ01000009.1"/>
</dbReference>
<dbReference type="AlphaFoldDB" id="A0A917SET4"/>
<comment type="caution">
    <text evidence="9">The sequence shown here is derived from an EMBL/GenBank/DDBJ whole genome shotgun (WGS) entry which is preliminary data.</text>
</comment>
<evidence type="ECO:0000256" key="1">
    <source>
        <dbReference type="ARBA" id="ARBA00004651"/>
    </source>
</evidence>
<evidence type="ECO:0000256" key="5">
    <source>
        <dbReference type="ARBA" id="ARBA00022989"/>
    </source>
</evidence>
<dbReference type="GO" id="GO:0005886">
    <property type="term" value="C:plasma membrane"/>
    <property type="evidence" value="ECO:0007669"/>
    <property type="project" value="UniProtKB-SubCell"/>
</dbReference>
<proteinExistence type="inferred from homology"/>
<feature type="transmembrane region" description="Helical" evidence="7">
    <location>
        <begin position="107"/>
        <end position="131"/>
    </location>
</feature>
<evidence type="ECO:0000256" key="4">
    <source>
        <dbReference type="ARBA" id="ARBA00022692"/>
    </source>
</evidence>
<dbReference type="Pfam" id="PF00528">
    <property type="entry name" value="BPD_transp_1"/>
    <property type="match status" value="1"/>
</dbReference>
<accession>A0A917SET4</accession>
<feature type="transmembrane region" description="Helical" evidence="7">
    <location>
        <begin position="143"/>
        <end position="163"/>
    </location>
</feature>
<protein>
    <submittedName>
        <fullName evidence="9">Sugar ABC transporter permease</fullName>
    </submittedName>
</protein>
<sequence length="277" mass="29864">MTSQTLNRSARIPIFIGLCVLAASIIYPVYFLAIAAFRTQLDYQENPLGLPRQWTLHNFSVVWNGYGAGPAFLRSILVVSVSTCLVLLFATFAGYSLAKLNPPGAKIITGSFVSVMLIPSQVLILPIYLLLSALGLVGSYTSLMLLYTATNLPFAVFFLTLSFRSISDDILDAAKVDGAGFFRTVGRVAVPVAIPSLATLAVLQFLGMWNELLYALILLPDDSKRLLTPALSMIGQRYVNNQPLVSAGLLIAASVPILLLTLTSRYVVEGISIGSSK</sequence>
<keyword evidence="3" id="KW-1003">Cell membrane</keyword>
<organism evidence="9 10">
    <name type="scientific">Microlunatus endophyticus</name>
    <dbReference type="NCBI Taxonomy" id="1716077"/>
    <lineage>
        <taxon>Bacteria</taxon>
        <taxon>Bacillati</taxon>
        <taxon>Actinomycetota</taxon>
        <taxon>Actinomycetes</taxon>
        <taxon>Propionibacteriales</taxon>
        <taxon>Propionibacteriaceae</taxon>
        <taxon>Microlunatus</taxon>
    </lineage>
</organism>
<dbReference type="InterPro" id="IPR000515">
    <property type="entry name" value="MetI-like"/>
</dbReference>
<feature type="transmembrane region" description="Helical" evidence="7">
    <location>
        <begin position="247"/>
        <end position="268"/>
    </location>
</feature>
<dbReference type="PANTHER" id="PTHR43744:SF8">
    <property type="entry name" value="SN-GLYCEROL-3-PHOSPHATE TRANSPORT SYSTEM PERMEASE PROTEIN UGPE"/>
    <property type="match status" value="1"/>
</dbReference>
<dbReference type="GO" id="GO:0055085">
    <property type="term" value="P:transmembrane transport"/>
    <property type="evidence" value="ECO:0007669"/>
    <property type="project" value="InterPro"/>
</dbReference>
<evidence type="ECO:0000313" key="10">
    <source>
        <dbReference type="Proteomes" id="UP000613840"/>
    </source>
</evidence>
<evidence type="ECO:0000256" key="6">
    <source>
        <dbReference type="ARBA" id="ARBA00023136"/>
    </source>
</evidence>
<dbReference type="Gene3D" id="1.10.3720.10">
    <property type="entry name" value="MetI-like"/>
    <property type="match status" value="1"/>
</dbReference>
<dbReference type="InterPro" id="IPR035906">
    <property type="entry name" value="MetI-like_sf"/>
</dbReference>
<dbReference type="PANTHER" id="PTHR43744">
    <property type="entry name" value="ABC TRANSPORTER PERMEASE PROTEIN MG189-RELATED-RELATED"/>
    <property type="match status" value="1"/>
</dbReference>
<comment type="subcellular location">
    <subcellularLocation>
        <location evidence="1 7">Cell membrane</location>
        <topology evidence="1 7">Multi-pass membrane protein</topology>
    </subcellularLocation>
</comment>
<name>A0A917SET4_9ACTN</name>
<dbReference type="EMBL" id="BMMZ01000009">
    <property type="protein sequence ID" value="GGL73336.1"/>
    <property type="molecule type" value="Genomic_DNA"/>
</dbReference>
<evidence type="ECO:0000256" key="7">
    <source>
        <dbReference type="RuleBase" id="RU363032"/>
    </source>
</evidence>
<feature type="domain" description="ABC transmembrane type-1" evidence="8">
    <location>
        <begin position="72"/>
        <end position="268"/>
    </location>
</feature>
<keyword evidence="10" id="KW-1185">Reference proteome</keyword>
<evidence type="ECO:0000259" key="8">
    <source>
        <dbReference type="PROSITE" id="PS50928"/>
    </source>
</evidence>
<gene>
    <name evidence="9" type="ORF">GCM10011575_34610</name>
</gene>
<evidence type="ECO:0000256" key="3">
    <source>
        <dbReference type="ARBA" id="ARBA00022475"/>
    </source>
</evidence>
<evidence type="ECO:0000313" key="9">
    <source>
        <dbReference type="EMBL" id="GGL73336.1"/>
    </source>
</evidence>
<reference evidence="9" key="2">
    <citation type="submission" date="2020-09" db="EMBL/GenBank/DDBJ databases">
        <authorList>
            <person name="Sun Q."/>
            <person name="Zhou Y."/>
        </authorList>
    </citation>
    <scope>NUCLEOTIDE SEQUENCE</scope>
    <source>
        <strain evidence="9">CGMCC 4.7306</strain>
    </source>
</reference>
<comment type="similarity">
    <text evidence="7">Belongs to the binding-protein-dependent transport system permease family.</text>
</comment>
<keyword evidence="2 7" id="KW-0813">Transport</keyword>
<dbReference type="SUPFAM" id="SSF161098">
    <property type="entry name" value="MetI-like"/>
    <property type="match status" value="1"/>
</dbReference>
<dbReference type="PROSITE" id="PS50928">
    <property type="entry name" value="ABC_TM1"/>
    <property type="match status" value="1"/>
</dbReference>
<feature type="transmembrane region" description="Helical" evidence="7">
    <location>
        <begin position="71"/>
        <end position="95"/>
    </location>
</feature>
<dbReference type="CDD" id="cd06261">
    <property type="entry name" value="TM_PBP2"/>
    <property type="match status" value="1"/>
</dbReference>
<keyword evidence="5 7" id="KW-1133">Transmembrane helix</keyword>
<evidence type="ECO:0000256" key="2">
    <source>
        <dbReference type="ARBA" id="ARBA00022448"/>
    </source>
</evidence>